<dbReference type="InterPro" id="IPR003607">
    <property type="entry name" value="HD/PDEase_dom"/>
</dbReference>
<organism evidence="3 4">
    <name type="scientific">Oceanidesulfovibrio marinus</name>
    <dbReference type="NCBI Taxonomy" id="370038"/>
    <lineage>
        <taxon>Bacteria</taxon>
        <taxon>Pseudomonadati</taxon>
        <taxon>Thermodesulfobacteriota</taxon>
        <taxon>Desulfovibrionia</taxon>
        <taxon>Desulfovibrionales</taxon>
        <taxon>Desulfovibrionaceae</taxon>
        <taxon>Oceanidesulfovibrio</taxon>
    </lineage>
</organism>
<name>A0A6P1ZHC3_9BACT</name>
<dbReference type="OrthoDB" id="9779263at2"/>
<proteinExistence type="predicted"/>
<dbReference type="CDD" id="cd00077">
    <property type="entry name" value="HDc"/>
    <property type="match status" value="1"/>
</dbReference>
<sequence length="219" mass="22992">MAKPSADIDGAAVPTLDQAATLLSGKGVDKGLWAHSAMVAIVAVRLAAALQRAGVELDMNAVAAGGLLHDIAKGSPKHAHAGAHLLEEAGYDGIVEIVARHTEFIVAADAPVSEAEAVYLADKLVRRDNIVLLESRFEHATTRFAGDPKALAAVTRRRAQAIFSLERMARAIGASPEEVAQTPSGHPLENALDVLKDAMPDPALLTPQPTKADVDREEP</sequence>
<dbReference type="Pfam" id="PF01966">
    <property type="entry name" value="HD"/>
    <property type="match status" value="1"/>
</dbReference>
<dbReference type="SUPFAM" id="SSF109604">
    <property type="entry name" value="HD-domain/PDEase-like"/>
    <property type="match status" value="1"/>
</dbReference>
<dbReference type="Gene3D" id="1.10.3210.10">
    <property type="entry name" value="Hypothetical protein af1432"/>
    <property type="match status" value="1"/>
</dbReference>
<accession>A0A6P1ZHC3</accession>
<evidence type="ECO:0000256" key="1">
    <source>
        <dbReference type="SAM" id="MobiDB-lite"/>
    </source>
</evidence>
<comment type="caution">
    <text evidence="3">The sequence shown here is derived from an EMBL/GenBank/DDBJ whole genome shotgun (WGS) entry which is preliminary data.</text>
</comment>
<evidence type="ECO:0000259" key="2">
    <source>
        <dbReference type="SMART" id="SM00471"/>
    </source>
</evidence>
<feature type="region of interest" description="Disordered" evidence="1">
    <location>
        <begin position="196"/>
        <end position="219"/>
    </location>
</feature>
<dbReference type="AlphaFoldDB" id="A0A6P1ZHC3"/>
<dbReference type="InterPro" id="IPR006674">
    <property type="entry name" value="HD_domain"/>
</dbReference>
<reference evidence="3 4" key="1">
    <citation type="submission" date="2018-06" db="EMBL/GenBank/DDBJ databases">
        <title>Complete genome of Desulfovibrio marinus P48SEP.</title>
        <authorList>
            <person name="Crispim J.S."/>
            <person name="Vidigal P.M.P."/>
            <person name="Silva L.C.F."/>
            <person name="Araujo L.C."/>
            <person name="Laguardia C.N."/>
            <person name="Dias R.S."/>
            <person name="Sousa M.P."/>
            <person name="Paula S.O."/>
            <person name="Silva C."/>
        </authorList>
    </citation>
    <scope>NUCLEOTIDE SEQUENCE [LARGE SCALE GENOMIC DNA]</scope>
    <source>
        <strain evidence="3 4">P48SEP</strain>
    </source>
</reference>
<dbReference type="Proteomes" id="UP000434052">
    <property type="component" value="Unassembled WGS sequence"/>
</dbReference>
<evidence type="ECO:0000313" key="3">
    <source>
        <dbReference type="EMBL" id="TVM33809.1"/>
    </source>
</evidence>
<evidence type="ECO:0000313" key="4">
    <source>
        <dbReference type="Proteomes" id="UP000434052"/>
    </source>
</evidence>
<dbReference type="SMART" id="SM00471">
    <property type="entry name" value="HDc"/>
    <property type="match status" value="1"/>
</dbReference>
<dbReference type="RefSeq" id="WP_144305475.1">
    <property type="nucleotide sequence ID" value="NZ_QMIF01000006.1"/>
</dbReference>
<protein>
    <recommendedName>
        <fullName evidence="2">HD/PDEase domain-containing protein</fullName>
    </recommendedName>
</protein>
<dbReference type="EMBL" id="QMIF01000006">
    <property type="protein sequence ID" value="TVM33809.1"/>
    <property type="molecule type" value="Genomic_DNA"/>
</dbReference>
<gene>
    <name evidence="3" type="ORF">DQK91_11390</name>
</gene>
<feature type="domain" description="HD/PDEase" evidence="2">
    <location>
        <begin position="28"/>
        <end position="136"/>
    </location>
</feature>